<dbReference type="Proteomes" id="UP000749646">
    <property type="component" value="Unassembled WGS sequence"/>
</dbReference>
<reference evidence="3" key="1">
    <citation type="journal article" date="2020" name="Fungal Divers.">
        <title>Resolving the Mortierellaceae phylogeny through synthesis of multi-gene phylogenetics and phylogenomics.</title>
        <authorList>
            <person name="Vandepol N."/>
            <person name="Liber J."/>
            <person name="Desiro A."/>
            <person name="Na H."/>
            <person name="Kennedy M."/>
            <person name="Barry K."/>
            <person name="Grigoriev I.V."/>
            <person name="Miller A.N."/>
            <person name="O'Donnell K."/>
            <person name="Stajich J.E."/>
            <person name="Bonito G."/>
        </authorList>
    </citation>
    <scope>NUCLEOTIDE SEQUENCE</scope>
    <source>
        <strain evidence="3">MES-2147</strain>
    </source>
</reference>
<dbReference type="EMBL" id="JAAAHW010006540">
    <property type="protein sequence ID" value="KAF9958888.1"/>
    <property type="molecule type" value="Genomic_DNA"/>
</dbReference>
<dbReference type="GO" id="GO:0034975">
    <property type="term" value="P:protein folding in endoplasmic reticulum"/>
    <property type="evidence" value="ECO:0007669"/>
    <property type="project" value="TreeGrafter"/>
</dbReference>
<proteinExistence type="predicted"/>
<evidence type="ECO:0000259" key="2">
    <source>
        <dbReference type="Pfam" id="PF25293"/>
    </source>
</evidence>
<keyword evidence="1" id="KW-0472">Membrane</keyword>
<keyword evidence="4" id="KW-1185">Reference proteome</keyword>
<dbReference type="AlphaFoldDB" id="A0A9P6J261"/>
<dbReference type="SUPFAM" id="SSF50998">
    <property type="entry name" value="Quinoprotein alcohol dehydrogenase-like"/>
    <property type="match status" value="1"/>
</dbReference>
<dbReference type="InterPro" id="IPR026895">
    <property type="entry name" value="EMC1"/>
</dbReference>
<dbReference type="PANTHER" id="PTHR21573:SF0">
    <property type="entry name" value="ER MEMBRANE PROTEIN COMPLEX SUBUNIT 1"/>
    <property type="match status" value="1"/>
</dbReference>
<evidence type="ECO:0000313" key="3">
    <source>
        <dbReference type="EMBL" id="KAF9958888.1"/>
    </source>
</evidence>
<dbReference type="InterPro" id="IPR018391">
    <property type="entry name" value="PQQ_b-propeller_rpt"/>
</dbReference>
<feature type="transmembrane region" description="Helical" evidence="1">
    <location>
        <begin position="12"/>
        <end position="30"/>
    </location>
</feature>
<feature type="domain" description="EMC1 first beta-propeller" evidence="2">
    <location>
        <begin position="36"/>
        <end position="456"/>
    </location>
</feature>
<feature type="non-terminal residue" evidence="3">
    <location>
        <position position="624"/>
    </location>
</feature>
<dbReference type="InterPro" id="IPR011047">
    <property type="entry name" value="Quinoprotein_ADH-like_sf"/>
</dbReference>
<dbReference type="InterPro" id="IPR015943">
    <property type="entry name" value="WD40/YVTN_repeat-like_dom_sf"/>
</dbReference>
<keyword evidence="1" id="KW-0812">Transmembrane</keyword>
<accession>A0A9P6J261</accession>
<keyword evidence="1" id="KW-1133">Transmembrane helix</keyword>
<dbReference type="GO" id="GO:0072546">
    <property type="term" value="C:EMC complex"/>
    <property type="evidence" value="ECO:0007669"/>
    <property type="project" value="InterPro"/>
</dbReference>
<dbReference type="PANTHER" id="PTHR21573">
    <property type="entry name" value="ER MEMBRANE PROTEIN COMPLEX SUBUNIT 1"/>
    <property type="match status" value="1"/>
</dbReference>
<dbReference type="Pfam" id="PF25293">
    <property type="entry name" value="Beta-prop_EMC1_N"/>
    <property type="match status" value="1"/>
</dbReference>
<organism evidence="3 4">
    <name type="scientific">Modicella reniformis</name>
    <dbReference type="NCBI Taxonomy" id="1440133"/>
    <lineage>
        <taxon>Eukaryota</taxon>
        <taxon>Fungi</taxon>
        <taxon>Fungi incertae sedis</taxon>
        <taxon>Mucoromycota</taxon>
        <taxon>Mortierellomycotina</taxon>
        <taxon>Mortierellomycetes</taxon>
        <taxon>Mortierellales</taxon>
        <taxon>Mortierellaceae</taxon>
        <taxon>Modicella</taxon>
    </lineage>
</organism>
<sequence length="624" mass="68849">MVLASSRGLHKVTTLWAVIAWVVVLLPFIATNTVALDEAQAGIIDWHHKWIGTPYLSASPRTARGSNTVFVATDKNVVASIKAKSGELVWRQILREDEPIHALRSISGNLLVLSGLAQFHARLLDAKTGQVLWDFSPIGEGSIPGLNFGQAVTVTSEDSNLVILNQGAHVRKINAKTGTELWHWRAEEGSVSTYFSVLEAKSFGEHTNIVYVLGLQRGIAAFSLEVVTLDSATGKVIKTFGTKSTISTFEETLVLGGGSTEKQGYVAWLEQDDLKVLTLGTDKVTHKTLRSIIDETPSFEDLVSKPEFVDLYMPEGHTNLILSGTVGQYHDAQGGALLNIDEQTGKIEVLHDMGDRGGFSVYAATTKPGTNDVVVLRAFRADHETGGLEAYDINERKITFSQSIPLDYDKYSHFTFASLELYSKGQGVQTRVYFSTVDGSFHAFSDVASERWYREESLAHVNDVEFVDLPERKLWTQDVDEAGHVKSNKDLTIIERYIERLTLHIVQLKGLPAFIVSYANPSSLFRTPPVATEFSEVQIGSPNNTIQPLYRDQFGVRKILIFSTTKGKLVAVDSANKGQIIWSRYFTWGHDIKNIVLVRHAHVRLPPILAVIAESASGEGNTVL</sequence>
<name>A0A9P6J261_9FUNG</name>
<dbReference type="InterPro" id="IPR058545">
    <property type="entry name" value="Beta-prop_EMC1_1st"/>
</dbReference>
<comment type="caution">
    <text evidence="3">The sequence shown here is derived from an EMBL/GenBank/DDBJ whole genome shotgun (WGS) entry which is preliminary data.</text>
</comment>
<evidence type="ECO:0000256" key="1">
    <source>
        <dbReference type="SAM" id="Phobius"/>
    </source>
</evidence>
<dbReference type="SMART" id="SM00564">
    <property type="entry name" value="PQQ"/>
    <property type="match status" value="5"/>
</dbReference>
<evidence type="ECO:0000313" key="4">
    <source>
        <dbReference type="Proteomes" id="UP000749646"/>
    </source>
</evidence>
<dbReference type="OrthoDB" id="28092at2759"/>
<gene>
    <name evidence="3" type="ORF">BGZ65_001096</name>
</gene>
<protein>
    <recommendedName>
        <fullName evidence="2">EMC1 first beta-propeller domain-containing protein</fullName>
    </recommendedName>
</protein>
<dbReference type="Gene3D" id="2.130.10.10">
    <property type="entry name" value="YVTN repeat-like/Quinoprotein amine dehydrogenase"/>
    <property type="match status" value="1"/>
</dbReference>